<feature type="compositionally biased region" description="Basic and acidic residues" evidence="2">
    <location>
        <begin position="1913"/>
        <end position="1951"/>
    </location>
</feature>
<feature type="region of interest" description="Disordered" evidence="2">
    <location>
        <begin position="6609"/>
        <end position="6656"/>
    </location>
</feature>
<dbReference type="InterPro" id="IPR050252">
    <property type="entry name" value="Beta/Gamma-Crystallin"/>
</dbReference>
<feature type="compositionally biased region" description="Polar residues" evidence="2">
    <location>
        <begin position="1958"/>
        <end position="1996"/>
    </location>
</feature>
<feature type="region of interest" description="Disordered" evidence="2">
    <location>
        <begin position="6442"/>
        <end position="6469"/>
    </location>
</feature>
<feature type="compositionally biased region" description="Polar residues" evidence="2">
    <location>
        <begin position="3009"/>
        <end position="3021"/>
    </location>
</feature>
<feature type="region of interest" description="Disordered" evidence="2">
    <location>
        <begin position="2684"/>
        <end position="2721"/>
    </location>
</feature>
<feature type="compositionally biased region" description="Basic and acidic residues" evidence="2">
    <location>
        <begin position="5508"/>
        <end position="5517"/>
    </location>
</feature>
<dbReference type="InterPro" id="IPR035979">
    <property type="entry name" value="RBD_domain_sf"/>
</dbReference>
<feature type="compositionally biased region" description="Low complexity" evidence="2">
    <location>
        <begin position="6609"/>
        <end position="6620"/>
    </location>
</feature>
<feature type="compositionally biased region" description="Basic and acidic residues" evidence="2">
    <location>
        <begin position="6203"/>
        <end position="6217"/>
    </location>
</feature>
<feature type="compositionally biased region" description="Basic and acidic residues" evidence="2">
    <location>
        <begin position="5694"/>
        <end position="5772"/>
    </location>
</feature>
<feature type="compositionally biased region" description="Low complexity" evidence="2">
    <location>
        <begin position="5611"/>
        <end position="5631"/>
    </location>
</feature>
<feature type="compositionally biased region" description="Low complexity" evidence="2">
    <location>
        <begin position="6900"/>
        <end position="6911"/>
    </location>
</feature>
<feature type="compositionally biased region" description="Polar residues" evidence="2">
    <location>
        <begin position="5485"/>
        <end position="5494"/>
    </location>
</feature>
<dbReference type="CDD" id="cd00590">
    <property type="entry name" value="RRM_SF"/>
    <property type="match status" value="1"/>
</dbReference>
<feature type="region of interest" description="Disordered" evidence="2">
    <location>
        <begin position="3826"/>
        <end position="3882"/>
    </location>
</feature>
<feature type="region of interest" description="Disordered" evidence="2">
    <location>
        <begin position="1821"/>
        <end position="1891"/>
    </location>
</feature>
<feature type="region of interest" description="Disordered" evidence="2">
    <location>
        <begin position="4898"/>
        <end position="4992"/>
    </location>
</feature>
<feature type="compositionally biased region" description="Polar residues" evidence="2">
    <location>
        <begin position="2005"/>
        <end position="2017"/>
    </location>
</feature>
<organism evidence="3 4">
    <name type="scientific">Gambusia affinis</name>
    <name type="common">Western mosquitofish</name>
    <name type="synonym">Heterandria affinis</name>
    <dbReference type="NCBI Taxonomy" id="33528"/>
    <lineage>
        <taxon>Eukaryota</taxon>
        <taxon>Metazoa</taxon>
        <taxon>Chordata</taxon>
        <taxon>Craniata</taxon>
        <taxon>Vertebrata</taxon>
        <taxon>Euteleostomi</taxon>
        <taxon>Actinopterygii</taxon>
        <taxon>Neopterygii</taxon>
        <taxon>Teleostei</taxon>
        <taxon>Neoteleostei</taxon>
        <taxon>Acanthomorphata</taxon>
        <taxon>Ovalentaria</taxon>
        <taxon>Atherinomorphae</taxon>
        <taxon>Cyprinodontiformes</taxon>
        <taxon>Poeciliidae</taxon>
        <taxon>Poeciliinae</taxon>
        <taxon>Gambusia</taxon>
    </lineage>
</organism>
<feature type="compositionally biased region" description="Polar residues" evidence="2">
    <location>
        <begin position="5538"/>
        <end position="5551"/>
    </location>
</feature>
<feature type="compositionally biased region" description="Basic and acidic residues" evidence="2">
    <location>
        <begin position="2769"/>
        <end position="2785"/>
    </location>
</feature>
<feature type="compositionally biased region" description="Low complexity" evidence="2">
    <location>
        <begin position="6944"/>
        <end position="6953"/>
    </location>
</feature>
<feature type="compositionally biased region" description="Basic and acidic residues" evidence="2">
    <location>
        <begin position="1276"/>
        <end position="1289"/>
    </location>
</feature>
<feature type="region of interest" description="Disordered" evidence="2">
    <location>
        <begin position="6203"/>
        <end position="6230"/>
    </location>
</feature>
<feature type="region of interest" description="Disordered" evidence="2">
    <location>
        <begin position="3399"/>
        <end position="3439"/>
    </location>
</feature>
<feature type="compositionally biased region" description="Basic and acidic residues" evidence="2">
    <location>
        <begin position="2684"/>
        <end position="2695"/>
    </location>
</feature>
<dbReference type="SUPFAM" id="SSF54928">
    <property type="entry name" value="RNA-binding domain, RBD"/>
    <property type="match status" value="2"/>
</dbReference>
<keyword evidence="1" id="KW-0175">Coiled coil</keyword>
<feature type="compositionally biased region" description="Pro residues" evidence="2">
    <location>
        <begin position="6348"/>
        <end position="6359"/>
    </location>
</feature>
<feature type="region of interest" description="Disordered" evidence="2">
    <location>
        <begin position="661"/>
        <end position="687"/>
    </location>
</feature>
<feature type="compositionally biased region" description="Polar residues" evidence="2">
    <location>
        <begin position="5682"/>
        <end position="5692"/>
    </location>
</feature>
<comment type="caution">
    <text evidence="3">The sequence shown here is derived from an EMBL/GenBank/DDBJ whole genome shotgun (WGS) entry which is preliminary data.</text>
</comment>
<feature type="region of interest" description="Disordered" evidence="2">
    <location>
        <begin position="2583"/>
        <end position="2602"/>
    </location>
</feature>
<feature type="region of interest" description="Disordered" evidence="2">
    <location>
        <begin position="6482"/>
        <end position="6575"/>
    </location>
</feature>
<feature type="compositionally biased region" description="Basic and acidic residues" evidence="2">
    <location>
        <begin position="6454"/>
        <end position="6465"/>
    </location>
</feature>
<evidence type="ECO:0000313" key="4">
    <source>
        <dbReference type="Proteomes" id="UP000250572"/>
    </source>
</evidence>
<feature type="compositionally biased region" description="Polar residues" evidence="2">
    <location>
        <begin position="3314"/>
        <end position="3325"/>
    </location>
</feature>
<evidence type="ECO:0000256" key="2">
    <source>
        <dbReference type="SAM" id="MobiDB-lite"/>
    </source>
</evidence>
<feature type="compositionally biased region" description="Basic and acidic residues" evidence="2">
    <location>
        <begin position="3276"/>
        <end position="3288"/>
    </location>
</feature>
<feature type="compositionally biased region" description="Basic and acidic residues" evidence="2">
    <location>
        <begin position="3070"/>
        <end position="3080"/>
    </location>
</feature>
<feature type="region of interest" description="Disordered" evidence="2">
    <location>
        <begin position="2607"/>
        <end position="2636"/>
    </location>
</feature>
<feature type="compositionally biased region" description="Polar residues" evidence="2">
    <location>
        <begin position="5906"/>
        <end position="5916"/>
    </location>
</feature>
<feature type="region of interest" description="Disordered" evidence="2">
    <location>
        <begin position="3740"/>
        <end position="3797"/>
    </location>
</feature>
<sequence>MIDSHPQEGMMIKDGHQQENVNHSLKEMSNNSCRSRVMRKRQVLGETARDMRLQKKSHPLSSLPQDSPTSKMSSLETSPDFGLSNQRTGPIVFRKDQDFEAAVKETTRVKGTRRIIIPEPNEEKKTVTKVKLDSSKTFASKPLDKTAECAGVAKLIKVEDSLRNKQQTADSSQLQLVGKMETAPSPLQAQETIIKTQETSGKTLPKVQQKMDPESKKSKSLGKSPDSGDTRDKPGANVFKEGRETQVAVKDTTKVGKILKKSVAEAKEMVTKVKVNASKTSSDTLLGRNTKCPGIAKLTKVEDSLGDERKTSNVSRPEPKQIKPLIGKVVTRPHPLQAQETIVKTQETSRNRPRMDPDSKKSKSLRKNHDSGGTRNKPATKVFKKGKDSQVAVKDRTKTAKMLKKTVAKAMKGKKMVAKVKVKVPKTSTNKKLDEITRCLPEGKVGKLSGTAFGNFSKCDQANVKESEPSLFVSVITSTLPMAENSPGDCQISNPEISKAKTSQFNSNERRLQISQEKEETSSEGINVSSKLTMSEDLSAVCQTPKTDSSGIKVDKAALLLKDTACLVKANVSTTEISKQTEVIIEGNAMKRKIDFLETNEDEVTARKASPAKPEHPQPGSGVITGPEKPADPMLNQQATMTTQETPDLAALNLKTNGKQLEVQPQSAGSSAETLLDASQKTEGDHKNNQKVDVLAQKNPAACFPNAAAAALNRVESSVTVGERIGFYLKLHNFKCFPAGIILSSKPYALNSTLLLITNLPVDYSGSYTEEEVVNVLCKFEFQYAHDNIYVIPQTGMAFVLMPNVRSVIGLVYTAVHGHLSFRSKKLFLHIVETDMLMTPLGFYKSLVGITPLNMRDDGTSIIYIQNISPSDIADLRKALRKIGHVRNFLPLLNKVFVEFETVYDADRLGVWCSLMRLGFVHTVNRLKIPRSLKKSQLPKLPLKALPDGEKILPDAGIPDVKSGVPQGTTAPCWVTMMTPPYVFPTVCPWFNIPSFLTVQGEEDILTTPHRGSEFFTVMLTGLPEGKYKHEDVAKLVWRYFPKQNLQTLYYNILVLPLQRRAFVFFCDWEACCSFVSDCVKKPVSVRNCTLSVHLVLEDMYPGSSEGTMYRTLMKWTSGYVPELFSLEKRLVSVEIYEANMNLIESIVKEVAAIGSFISFVPLTNRICIEMVSPSCATKVLQEMPLRKVLSAVKDLNQRLEEASQTKINLEAETSAVGGQTSALKTLVDFPISEPRGDDAARVNSAAPPTLIESTVSTSESKLEVKVSPDVVLDSKAEANSREEERQPCREISSAADNSVAWTPHPYEKIQTDPPSSGVSIVPDESTETSPSVQTEAAAEEMDEEQPAGADSCLTAGERIGNLLQPEKICCLGHSIIMSPKSRLLLVTNLPRYRDGCYSESDVSNLLRRFGFQYEDTNIFVVPQACMAFVLMESYQKAQDVFKAAKDCLTLNGCKLSVEIISSGVVMTTPVTDDGTRTVYIQNVSPSEARDLRETLRKMGSVKNFLPLLNKVFIEFESAADADQIGVWYSLQRRCPPHNVSRIKVPQTNVTSLTPHLVATAAPGSKDVVAWPIVPPMNTSIPEGSWAPFSVAMTTAPFLFPTVSPWFIIPKFRTVDGEEDLLASVSVASKFSTVMLTGLPEGNYKHEDVARLVWKYFTKQNLQTLFYSIVVLPLQKRAFVYFNDWRSCNNFVQDFLKKGVSFTSHQLHIHLVLEDMNPGSTEHVPELESLDERLVCVALSETSLNLIMATIKLVTNISPVVSFLPLANKLCIEMAESRGVDQVVERFACAPEDWNSQVQSVESVKSLKLRLRDSGETIIDLERNTEDINDKTSATKNEPQPPSSDTPVKTKPPVQEATHLPNNAPSTEELPAKGSGTKIEIGGTENENVRSRVTEKQFDVCGKVEESAVVPRNKTETEKKKQQAKTVEVKEDKSENVAKSKVGKTEDEKSSPAKPTKTLISTPVAETQPSTPLNNPHLSPQTSLQTSVKAPSQLQKYINPKPASSAENPKTKTNISGNSAAVKNPASKASAASAEIVPNTKSSTTATKSEPLAATTLTEAFPLTPGEKLHHFLTPFKLCQLDINTILSPVIFSLHITLVVTNLPRWFDGSYTETEIINVLQKCRVQCDENEIFIVPQSQMAFLIMPKAAEVQHLFRVTPWRELFFKGRNLGFHVVTSSAPMTLPTFQMKLGTKNVLYFPNISASEARDLREALRKISSFINYLPLLNRVFVHCETPEDADRLEAWYSYWRWSRSHDAQQTALSVSAHGLQIWENISVETSVPQTAGAIPEGTKAPFWMSVTKGPYVVHTASPFFKVPAFRTVDRNTCARISERDLKFAAIMLTGLPNRSYTHEEVAMLVWRHFPEQNLHTLYNNVVVLPLQRRAFVIFSSSSACIRFLRDRNRKRVYFKGFIPNIHLLLEDLSLGSSEVWELQYTAGSFPSESMFRSLMKWSNIHVPDLTSLGERLLVVEASGTNEHITVMVMKEVASIATFASFLPLANRIYIEMAESSGVRKVVENLLSRKERLKDCEKIAVNLELGTMSVKPEGAPLKAMDKRSATCNPLPDRSLTTSHKAAGFLQISNGSSSSFKSSSSSKPTTKEMKISYSSCATRDIPQSNKDSKSSASSTGSTKSSLMSCATSLSVKTQKDAPEYMKSQTNHYSSAGGSKNFHSSSSKTFKSLGFVNEKDQQSKREAPLRAPQTSSASSSQSTSSPATSAGTPQLDKHAAVLTPAAVAKADHKVSAESDTAKSQVVATSNLNQGCFKAETLKEGTESKEKQKKMDSNMRNHVKQGNDPLDSKHIATKELLVAIKEEKPLEKDEDSKVKLDQSMKTFRGEEGCTLPIKQESSDKKYETKIKESSSETGEKMVCKDSVPDESPIHTCVKETGRGANQDKSATVVRTISQSGKDVYTEHKEIRKDDLGVSAQEKPLVKGFCLKINKNRVSESEDGQNSAKEQSLDKQSETQSKILSPETGKRIREMICEDSLQDKSGTKTTARLANPEQTKEDNAATNKPTIPTRMTITEKDSLNGRMDNTPRKRNTPARDSQQQNEEKSEESEVQTCSQSAAVNKQEHLGKDEGSSVKSSQRTKASKSEDGVNSSKKTETSQNQTETQSKDISGEIQTEEMVYKDSVQHKSGLRRCFRQTTGLANQDKTNENKAARGGKLTESDSLVERKEDKTPTRRRKTPGRDPQQQNEEKTLEGLPSRAKMHDCTVSKPRKFPHTCSLCKTNCSQLKVQEQLSRTREREHSDEKQQSSRSPNRWLSSRSEKRKRSRGRSRDRQRSPRRSSEQQLSPTRPLRADKQKSLCRDKQHSPQKNQKTQSSPRGNDGKQCLSKKREERPSVSGSHRRQLFLEESSKKKPCSEQILTKQLMKSASFVPEQLNTASVLTSSANTVLAEQAKKRASSSSQSSSMTNKMEASTSSGGNRLRSVSSSSSFNPTKLTLDTNLNLVQPNIPRSGESSTTIPKPPFAHRSKPSPPTMLRLRGNFDTLSHGDVIAAMESFGKTKSLLLFKSKQEATVCFEKEEDAAKLKSLKNLEIKGVSLKFVAKQDRVSEAPLSASPGDQKNLSREKPAVPHQSVSARNMVLLPLKTLLSIKKKSKKNTAVKLVKKAKVLASKVKCISKKQVVKTGKTVNVAAKQFVESAKDKKEAPKLEMTLSPSNPGQKSKGKEEIPTATTLRLKENNDSSVGKVKKISETKIVQGENLPPCSKKMEEVEAKPSESDTQTLKAKISTTNLQEVVTPEQSETTKQTQVNTVSSEMENVKNVELGTSGAQEPVNMEEQEQKLKDPPRVGTTAEGFLTGSPLTQMASENPETSVQIKTLANPTSTAQNLKSNEKQTEPPTAGSSAEGPIEMETNQTGTAKPTSPTTESATEESEKQLTVGERIVPDYLNQLNLNSKDFVLASSILEPKPFSFVYPKLLLVTNLPSYDSCSYSEKDVVDLLSTFGFQYSDDRIFIFPQGCMAFVLMPSKESLTDLVKASEENNLIFKQHKLCLYVVKKYISMTLNVEVSNVIFIKNISPSDAVTVREALRKIGGVRNILPLLNKVFIEFESVYDADRLGVWYSLLKVGFTHMIQRLSVPKSFEESQPPLLPLKALPDQDVIIPGAGTPTLKYDIPVGTFSPFWVTMTTHPYVFPTASPWFNIPNYLTIHWNQVFSVITHPSSVFCTIMLTGLPEGYYKTEDVAKLAFVFFCDWEAFSNFILNISPEPFYVKKSPVFIHLVTQGIRPGNTEHVADPGSLEERLLCVEITEVELRLIQDVMKEVASIANFVNFLPLGNRICIEMLDSMGVKKVVEEMASRKESSTHRIWYKTQTDAPPAAVSVASPTPIVASKQQPAASSSSSSSSSATDRSLTVGERLEDLLLPQKINCLDRNAIKLPKFQFSSVYTRLLLITNLPVYHDGCYTESDIADLLGFQYVERNIYVIPQACMAFVLMPNHRAAQEASLKESLTLNGQKLCIQIVVSKIFMAPFEFYKSLMDLVGFPVTDDGTRTIYIENISPSEARDLRETLRKIRNVTNYLPLLNRVFIEFESGRDADRIGVWYSLLKRCPAHKVYRLKLPRSTSTSLPPKMAPNALPDGNNIVTGAVVPATNCGVPQGSTPPFSVTLTTAPYTPANKGPGASVIMLTGLPEGNYKHEDVAKLVWSYFPKQNLRTLYYNIVVLPLQRRAFVFFTDWMSCCSFVEDFFKSPASFKDCKLFIHQVLQEMLSGHTEGVLYRNMMKWSNAHVPELEGLEERLVVVVMANISVYLIIQVLEKVSSIAPIISFLPLANRICFEMADSSGVTKVLENTDKDWPNIQSLESVKSLKQHLDESAKITVNLILDGEHVVTKTPAVNSEGQLPVAAASDEKTQPGVQGHVRYSAETSDIFSADKENASSKTAQTCKEIVAETEANMKEQVGISEKVQESAEKTTETRSETVNEKKEEAEAVKDVQPQVSEDAKPTELKETEQTEETEVKGSDEAKEEVRSGENPPLTEKTANNETLTGPSQGPQATLLSLNATLVIQNLPEFGDGCYTEAEVLALLRTFGIQCEDDKIFILPLSQIAFVVFPNIQAVQKLMSSKEDILFKGSKLKFGVIKRKESSNLFGIYKFLMSFTRFQRLKNNCSRTEVVYIQNISVNEAKNLREELRETGSVINYLPLLNKVFVEFRTFLDADRIGVWHSFLKDRRSYKIYRLGLPVSTYRSKPPRHPGLALPNQSLCVANAAIPKQNVVIPIGSTAPFWVTMTTRPFLFPTASPWFNIPGKKCMSKSFMEPKIMLTGLSNETYTHKDVAALVWKYFYEQNLHALYYNVMVLPLQKRAFVYFQSWRSCVSFFADHFRKPSTFKGSTIYAYLVQTNFPLPDDEVTLYKTLMKWSNTPVPEPEGLEERLLCIEVSAFDKHIVMMVMDEVANIATFTNFLPLADRIYIEMTTSSGVTKVVENMLLPKLCEKCYYWKQVGPIEPIKRRKLRLLGHKFVPVHLELDPGKTHTDPSAVKSPEPPLDNKATSSRTPDSVPSAEPTAGSGDAATHEKHEVVKTADSTSAVSDVETADGEEADSTSSSAPETTSLVQSKDENGEFPKMDMNSFNAIKSLVLQFKLQQRSSTQSQQSPEKRSEEQSSDETPSAKNKRSPSSSPSPISKKIRLSPKPSSYSDSETEGVLSSSSGVGMLLKNESSMVKSDCKEGKAAEFEPETSPDGENLDLTNQNQSPESDSADKTLVEMTKEQTQKDENGKRIEDRVDKSYEETDKESEINHDVDQKGIEGKEMNTAVHGKESATNDLEASEKDKHQQVEDAGLTVKPNKITSVSVSEEGENSPDKQSETQPKYSSGEAEAGKEGKDSGEPVEDQSVTKTSARRSTKRLKQDKVDINEPTIPTRSTRGKKMTPDEGKEDKTPTRRRKDAQDSQEKNKNEEMSSGDVSPATCEQKPSSEISDNVTETEDQEQEATTTRRRNRAKNTAGTTPVRKSESPGGQTPKECEEDRKEEAKGKEFVSRKWGYFCNLCSVSYLKEDQHCKTQTHYNNLQRYYQKREKLKPSRIVNQNLKSLKVETLVCKTSKKMLSSSNCSSSQGPSDFDMDESGSSTINLSRFIDETIRISDIRVDISRKQDNNDKAGTEQPYPYPDSPENNLELAIKILQRFGLEKEDLESLLSYPEDQITVTNLPVILEQICITKKKKTTDCSNFLHVTSTTGFDHFSCSEGEQIHRVDQNFGFNGVLEETSKRRSSAEVKNWDSDDQKSSSNSSSSVRTFVDHPANNWNNLQTQPSQSLQSILSLFPLVTQETDRHSANSEGSEPKSNWSSTPEMKQIAEIKQFVSIPGDRDPGQAINDNMCNNESKANGQITIVVETKKNQKSNQKYEKTQSYSDLNPAPPPSMRPTCPPEAASTHWLLPPSGRAFLPDPTGFNGLPPRAMMEDYTAAMPRSFPHTCSLCSIVCVNIKNWIVHQNINFHIKACVLFRKTFPDKDSSTSAQTFQRYDHRVGSECRSRSRSRSIGPYRLENKCYRSRSSSCSPGPHFHDAWMDRSKPEQREDPNTHRSLSPPSTSHDRSDSRSHRRRSSSGRRSKKKKSSSDRRHRRSTRPSSKRLRSSRIQQLTKKLLRTSAVRSLMKKPKLKTVVRTLVPIILAELKNLKSSSSSSSSHSSNKKLDSNFSKVKSDLQIGEPGSSRKPQDDVPKVKRMKSLNIQGTSATVVKEKEKQFSVEPKVFRRRPTKPVSSTDLALHSTRHNASLPKRRMTTSRRISKAKALVSKARIILTQQFVRSLKVGTVKFKVKNQVSKLLGSTKLMFTKKKVAGSDSKKTQKEFKQSLKGLEERTTEEMIKIRIEQLQEDVSKEEMKENEDVMEVENLETLQTKEFEDAETLKHLEIRSADCVEVKTTTTVELQRSLSSEPAESYALSCSVFAPEPADPPQTEQNLLKAPTSSSRSENQISSSCQRTEADALETESSPDFKKQQKEKKRKTKKKGTPATKTSPSAAAPTFTENLLVFLDAKVLLITNLPRYFDGCYREDDVADLLRPFGFIFKGSNIYVIPEMCMAFALMLSVETVQNIVAYSNQNHIVFKGFKLSVGVVRNMVSMTPFGFYSFLIRRTHSHQESQTALPDSNEAVHGAVIPTIKHGVPQGSTSSFCSFPSLQQVSQLRPLEELLLCVEISEPTTHLVMMVMKGVATVAPFVNFLPLANRSEIQPWEFSEGFCWSSW</sequence>
<dbReference type="EMBL" id="NHOQ01000105">
    <property type="protein sequence ID" value="PWA32949.1"/>
    <property type="molecule type" value="Genomic_DNA"/>
</dbReference>
<feature type="compositionally biased region" description="Low complexity" evidence="2">
    <location>
        <begin position="5580"/>
        <end position="5590"/>
    </location>
</feature>
<feature type="compositionally biased region" description="Polar residues" evidence="2">
    <location>
        <begin position="3740"/>
        <end position="3761"/>
    </location>
</feature>
<feature type="compositionally biased region" description="Basic and acidic residues" evidence="2">
    <location>
        <begin position="5813"/>
        <end position="5822"/>
    </location>
</feature>
<feature type="compositionally biased region" description="Basic and acidic residues" evidence="2">
    <location>
        <begin position="347"/>
        <end position="372"/>
    </location>
</feature>
<feature type="compositionally biased region" description="Basic and acidic residues" evidence="2">
    <location>
        <begin position="5956"/>
        <end position="5966"/>
    </location>
</feature>
<dbReference type="GO" id="GO:0005212">
    <property type="term" value="F:structural constituent of eye lens"/>
    <property type="evidence" value="ECO:0007669"/>
    <property type="project" value="TreeGrafter"/>
</dbReference>
<feature type="compositionally biased region" description="Basic and acidic residues" evidence="2">
    <location>
        <begin position="5864"/>
        <end position="5893"/>
    </location>
</feature>
<feature type="region of interest" description="Disordered" evidence="2">
    <location>
        <begin position="2836"/>
        <end position="2923"/>
    </location>
</feature>
<feature type="compositionally biased region" description="Basic and acidic residues" evidence="2">
    <location>
        <begin position="6085"/>
        <end position="6094"/>
    </location>
</feature>
<feature type="compositionally biased region" description="Low complexity" evidence="2">
    <location>
        <begin position="3862"/>
        <end position="3872"/>
    </location>
</feature>
<dbReference type="GO" id="GO:0003676">
    <property type="term" value="F:nucleic acid binding"/>
    <property type="evidence" value="ECO:0007669"/>
    <property type="project" value="InterPro"/>
</dbReference>
<feature type="compositionally biased region" description="Basic and acidic residues" evidence="2">
    <location>
        <begin position="5660"/>
        <end position="5669"/>
    </location>
</feature>
<dbReference type="InterPro" id="IPR012677">
    <property type="entry name" value="Nucleotide-bd_a/b_plait_sf"/>
</dbReference>
<feature type="compositionally biased region" description="Basic and acidic residues" evidence="2">
    <location>
        <begin position="5552"/>
        <end position="5561"/>
    </location>
</feature>
<feature type="region of interest" description="Disordered" evidence="2">
    <location>
        <begin position="303"/>
        <end position="322"/>
    </location>
</feature>
<dbReference type="Gene3D" id="3.30.70.330">
    <property type="match status" value="8"/>
</dbReference>
<feature type="region of interest" description="Disordered" evidence="2">
    <location>
        <begin position="2547"/>
        <end position="2566"/>
    </location>
</feature>
<feature type="compositionally biased region" description="Basic and acidic residues" evidence="2">
    <location>
        <begin position="4904"/>
        <end position="4931"/>
    </location>
</feature>
<dbReference type="GO" id="GO:0002088">
    <property type="term" value="P:lens development in camera-type eye"/>
    <property type="evidence" value="ECO:0007669"/>
    <property type="project" value="TreeGrafter"/>
</dbReference>
<feature type="region of interest" description="Disordered" evidence="2">
    <location>
        <begin position="5579"/>
        <end position="5966"/>
    </location>
</feature>
<feature type="compositionally biased region" description="Basic residues" evidence="2">
    <location>
        <begin position="6531"/>
        <end position="6566"/>
    </location>
</feature>
<feature type="compositionally biased region" description="Low complexity" evidence="2">
    <location>
        <begin position="5639"/>
        <end position="5651"/>
    </location>
</feature>
<feature type="region of interest" description="Disordered" evidence="2">
    <location>
        <begin position="2769"/>
        <end position="2800"/>
    </location>
</feature>
<feature type="compositionally biased region" description="Polar residues" evidence="2">
    <location>
        <begin position="4978"/>
        <end position="4992"/>
    </location>
</feature>
<feature type="compositionally biased region" description="Basic and acidic residues" evidence="2">
    <location>
        <begin position="2846"/>
        <end position="2873"/>
    </location>
</feature>
<feature type="region of interest" description="Disordered" evidence="2">
    <location>
        <begin position="43"/>
        <end position="88"/>
    </location>
</feature>
<feature type="compositionally biased region" description="Polar residues" evidence="2">
    <location>
        <begin position="2039"/>
        <end position="2048"/>
    </location>
</feature>
<feature type="compositionally biased region" description="Basic and acidic residues" evidence="2">
    <location>
        <begin position="2973"/>
        <end position="2991"/>
    </location>
</feature>
<feature type="region of interest" description="Disordered" evidence="2">
    <location>
        <begin position="1276"/>
        <end position="1349"/>
    </location>
</feature>
<feature type="compositionally biased region" description="Basic and acidic residues" evidence="2">
    <location>
        <begin position="3153"/>
        <end position="3180"/>
    </location>
</feature>
<evidence type="ECO:0000313" key="3">
    <source>
        <dbReference type="EMBL" id="PWA32949.1"/>
    </source>
</evidence>
<feature type="compositionally biased region" description="Basic and acidic residues" evidence="2">
    <location>
        <begin position="3351"/>
        <end position="3362"/>
    </location>
</feature>
<feature type="region of interest" description="Disordered" evidence="2">
    <location>
        <begin position="327"/>
        <end position="388"/>
    </location>
</feature>
<feature type="region of interest" description="Disordered" evidence="2">
    <location>
        <begin position="2941"/>
        <end position="3363"/>
    </location>
</feature>
<feature type="compositionally biased region" description="Basic residues" evidence="2">
    <location>
        <begin position="6932"/>
        <end position="6943"/>
    </location>
</feature>
<feature type="compositionally biased region" description="Low complexity" evidence="2">
    <location>
        <begin position="2698"/>
        <end position="2721"/>
    </location>
</feature>
<dbReference type="PANTHER" id="PTHR11818">
    <property type="entry name" value="BETA/GAMMA CRYSTALLIN"/>
    <property type="match status" value="1"/>
</dbReference>
<feature type="compositionally biased region" description="Basic and acidic residues" evidence="2">
    <location>
        <begin position="226"/>
        <end position="242"/>
    </location>
</feature>
<feature type="compositionally biased region" description="Basic and acidic residues" evidence="2">
    <location>
        <begin position="6494"/>
        <end position="6513"/>
    </location>
</feature>
<feature type="region of interest" description="Disordered" evidence="2">
    <location>
        <begin position="196"/>
        <end position="242"/>
    </location>
</feature>
<feature type="region of interest" description="Disordered" evidence="2">
    <location>
        <begin position="6880"/>
        <end position="6953"/>
    </location>
</feature>
<keyword evidence="4" id="KW-1185">Reference proteome</keyword>
<dbReference type="GO" id="GO:0007601">
    <property type="term" value="P:visual perception"/>
    <property type="evidence" value="ECO:0007669"/>
    <property type="project" value="TreeGrafter"/>
</dbReference>
<feature type="compositionally biased region" description="Polar residues" evidence="2">
    <location>
        <begin position="3143"/>
        <end position="3152"/>
    </location>
</feature>
<feature type="region of interest" description="Disordered" evidence="2">
    <location>
        <begin position="3648"/>
        <end position="3676"/>
    </location>
</feature>
<feature type="compositionally biased region" description="Low complexity" evidence="2">
    <location>
        <begin position="3422"/>
        <end position="3436"/>
    </location>
</feature>
<name>A0A315WAC2_GAMAF</name>
<feature type="region of interest" description="Disordered" evidence="2">
    <location>
        <begin position="1911"/>
        <end position="2051"/>
    </location>
</feature>
<feature type="compositionally biased region" description="Low complexity" evidence="2">
    <location>
        <begin position="2584"/>
        <end position="2595"/>
    </location>
</feature>
<reference evidence="3 4" key="1">
    <citation type="journal article" date="2018" name="G3 (Bethesda)">
        <title>A High-Quality Reference Genome for the Invasive Mosquitofish Gambusia affinis Using a Chicago Library.</title>
        <authorList>
            <person name="Hoffberg S.L."/>
            <person name="Troendle N.J."/>
            <person name="Glenn T.C."/>
            <person name="Mahmud O."/>
            <person name="Louha S."/>
            <person name="Chalopin D."/>
            <person name="Bennetzen J.L."/>
            <person name="Mauricio R."/>
        </authorList>
    </citation>
    <scope>NUCLEOTIDE SEQUENCE [LARGE SCALE GENOMIC DNA]</scope>
    <source>
        <strain evidence="3">NE01/NJP1002.9</strain>
        <tissue evidence="3">Muscle</tissue>
    </source>
</reference>
<feature type="coiled-coil region" evidence="1">
    <location>
        <begin position="1186"/>
        <end position="1213"/>
    </location>
</feature>
<feature type="compositionally biased region" description="Acidic residues" evidence="2">
    <location>
        <begin position="5670"/>
        <end position="5680"/>
    </location>
</feature>
<feature type="compositionally biased region" description="Basic and acidic residues" evidence="2">
    <location>
        <begin position="303"/>
        <end position="321"/>
    </location>
</feature>
<evidence type="ECO:0000256" key="1">
    <source>
        <dbReference type="SAM" id="Coils"/>
    </source>
</evidence>
<dbReference type="PANTHER" id="PTHR11818:SF42">
    <property type="entry name" value="VOLTAGE-GATED HYDROGEN CHANNEL 1"/>
    <property type="match status" value="1"/>
</dbReference>
<feature type="compositionally biased region" description="Low complexity" evidence="2">
    <location>
        <begin position="2018"/>
        <end position="2034"/>
    </location>
</feature>
<feature type="compositionally biased region" description="Basic and acidic residues" evidence="2">
    <location>
        <begin position="4939"/>
        <end position="4969"/>
    </location>
</feature>
<dbReference type="Proteomes" id="UP000250572">
    <property type="component" value="Unassembled WGS sequence"/>
</dbReference>
<feature type="region of interest" description="Disordered" evidence="2">
    <location>
        <begin position="602"/>
        <end position="634"/>
    </location>
</feature>
<feature type="compositionally biased region" description="Polar residues" evidence="2">
    <location>
        <begin position="59"/>
        <end position="88"/>
    </location>
</feature>
<feature type="region of interest" description="Disordered" evidence="2">
    <location>
        <begin position="4333"/>
        <end position="4352"/>
    </location>
</feature>
<proteinExistence type="predicted"/>
<feature type="region of interest" description="Disordered" evidence="2">
    <location>
        <begin position="3451"/>
        <end position="3480"/>
    </location>
</feature>
<feature type="compositionally biased region" description="Polar residues" evidence="2">
    <location>
        <begin position="661"/>
        <end position="679"/>
    </location>
</feature>
<feature type="compositionally biased region" description="Low complexity" evidence="2">
    <location>
        <begin position="4333"/>
        <end position="4349"/>
    </location>
</feature>
<feature type="compositionally biased region" description="Polar residues" evidence="2">
    <location>
        <begin position="3059"/>
        <end position="3068"/>
    </location>
</feature>
<feature type="compositionally biased region" description="Basic and acidic residues" evidence="2">
    <location>
        <begin position="2909"/>
        <end position="2921"/>
    </location>
</feature>
<feature type="compositionally biased region" description="Polar residues" evidence="2">
    <location>
        <begin position="3226"/>
        <end position="3240"/>
    </location>
</feature>
<feature type="compositionally biased region" description="Basic and acidic residues" evidence="2">
    <location>
        <begin position="3298"/>
        <end position="3312"/>
    </location>
</feature>
<feature type="region of interest" description="Disordered" evidence="2">
    <location>
        <begin position="6261"/>
        <end position="6281"/>
    </location>
</feature>
<feature type="compositionally biased region" description="Polar residues" evidence="2">
    <location>
        <begin position="6268"/>
        <end position="6281"/>
    </location>
</feature>
<feature type="region of interest" description="Disordered" evidence="2">
    <location>
        <begin position="5462"/>
        <end position="5563"/>
    </location>
</feature>
<accession>A0A315WAC2</accession>
<feature type="compositionally biased region" description="Polar residues" evidence="2">
    <location>
        <begin position="2892"/>
        <end position="2906"/>
    </location>
</feature>
<feature type="region of interest" description="Disordered" evidence="2">
    <location>
        <begin position="3555"/>
        <end position="3578"/>
    </location>
</feature>
<gene>
    <name evidence="3" type="ORF">CCH79_00015508</name>
</gene>
<feature type="region of interest" description="Disordered" evidence="2">
    <location>
        <begin position="6326"/>
        <end position="6360"/>
    </location>
</feature>
<feature type="compositionally biased region" description="Low complexity" evidence="2">
    <location>
        <begin position="2622"/>
        <end position="2636"/>
    </location>
</feature>
<protein>
    <submittedName>
        <fullName evidence="3">Uncharacterized protein</fullName>
    </submittedName>
</protein>
<feature type="compositionally biased region" description="Basic and acidic residues" evidence="2">
    <location>
        <begin position="1821"/>
        <end position="1830"/>
    </location>
</feature>
<feature type="region of interest" description="Disordered" evidence="2">
    <location>
        <begin position="6085"/>
        <end position="6105"/>
    </location>
</feature>
<feature type="compositionally biased region" description="Basic and acidic residues" evidence="2">
    <location>
        <begin position="3241"/>
        <end position="3254"/>
    </location>
</feature>